<dbReference type="InterPro" id="IPR000859">
    <property type="entry name" value="CUB_dom"/>
</dbReference>
<evidence type="ECO:0000259" key="18">
    <source>
        <dbReference type="PROSITE" id="PS51864"/>
    </source>
</evidence>
<dbReference type="InterPro" id="IPR000742">
    <property type="entry name" value="EGF"/>
</dbReference>
<dbReference type="AlphaFoldDB" id="A0AAN8FI96"/>
<name>A0AAN8FI96_TRICO</name>
<dbReference type="GO" id="GO:0018996">
    <property type="term" value="P:molting cycle, collagen and cuticulin-based cuticle"/>
    <property type="evidence" value="ECO:0007669"/>
    <property type="project" value="InterPro"/>
</dbReference>
<proteinExistence type="predicted"/>
<dbReference type="SUPFAM" id="SSF49854">
    <property type="entry name" value="Spermadhesin, CUB domain"/>
    <property type="match status" value="1"/>
</dbReference>
<evidence type="ECO:0000256" key="14">
    <source>
        <dbReference type="PROSITE-ProRule" id="PRU01211"/>
    </source>
</evidence>
<keyword evidence="8 14" id="KW-0862">Zinc</keyword>
<dbReference type="CDD" id="cd04280">
    <property type="entry name" value="ZnMc_astacin_like"/>
    <property type="match status" value="1"/>
</dbReference>
<evidence type="ECO:0000256" key="7">
    <source>
        <dbReference type="ARBA" id="ARBA00022801"/>
    </source>
</evidence>
<dbReference type="PROSITE" id="PS01180">
    <property type="entry name" value="CUB"/>
    <property type="match status" value="1"/>
</dbReference>
<feature type="domain" description="CUB" evidence="17">
    <location>
        <begin position="384"/>
        <end position="502"/>
    </location>
</feature>
<comment type="subcellular location">
    <subcellularLocation>
        <location evidence="1 12">Secreted</location>
    </subcellularLocation>
</comment>
<evidence type="ECO:0000256" key="12">
    <source>
        <dbReference type="PIRNR" id="PIRNR036365"/>
    </source>
</evidence>
<keyword evidence="6 12" id="KW-0732">Signal</keyword>
<keyword evidence="9 14" id="KW-0482">Metalloprotease</keyword>
<dbReference type="GO" id="GO:0006508">
    <property type="term" value="P:proteolysis"/>
    <property type="evidence" value="ECO:0007669"/>
    <property type="project" value="UniProtKB-KW"/>
</dbReference>
<evidence type="ECO:0000256" key="11">
    <source>
        <dbReference type="ARBA" id="ARBA00023180"/>
    </source>
</evidence>
<evidence type="ECO:0000256" key="13">
    <source>
        <dbReference type="PROSITE-ProRule" id="PRU00059"/>
    </source>
</evidence>
<dbReference type="PROSITE" id="PS51864">
    <property type="entry name" value="ASTACIN"/>
    <property type="match status" value="1"/>
</dbReference>
<feature type="coiled-coil region" evidence="16">
    <location>
        <begin position="50"/>
        <end position="95"/>
    </location>
</feature>
<keyword evidence="20" id="KW-1185">Reference proteome</keyword>
<organism evidence="19 20">
    <name type="scientific">Trichostrongylus colubriformis</name>
    <name type="common">Black scour worm</name>
    <dbReference type="NCBI Taxonomy" id="6319"/>
    <lineage>
        <taxon>Eukaryota</taxon>
        <taxon>Metazoa</taxon>
        <taxon>Ecdysozoa</taxon>
        <taxon>Nematoda</taxon>
        <taxon>Chromadorea</taxon>
        <taxon>Rhabditida</taxon>
        <taxon>Rhabditina</taxon>
        <taxon>Rhabditomorpha</taxon>
        <taxon>Strongyloidea</taxon>
        <taxon>Trichostrongylidae</taxon>
        <taxon>Trichostrongylus</taxon>
    </lineage>
</organism>
<dbReference type="SMART" id="SM00235">
    <property type="entry name" value="ZnMc"/>
    <property type="match status" value="1"/>
</dbReference>
<evidence type="ECO:0000256" key="4">
    <source>
        <dbReference type="ARBA" id="ARBA00022670"/>
    </source>
</evidence>
<dbReference type="InterPro" id="IPR001506">
    <property type="entry name" value="Peptidase_M12A"/>
</dbReference>
<evidence type="ECO:0000259" key="17">
    <source>
        <dbReference type="PROSITE" id="PS01180"/>
    </source>
</evidence>
<dbReference type="InterPro" id="IPR034035">
    <property type="entry name" value="Astacin-like_dom"/>
</dbReference>
<dbReference type="SUPFAM" id="SSF55486">
    <property type="entry name" value="Metalloproteases ('zincins'), catalytic domain"/>
    <property type="match status" value="1"/>
</dbReference>
<evidence type="ECO:0000256" key="10">
    <source>
        <dbReference type="ARBA" id="ARBA00023157"/>
    </source>
</evidence>
<keyword evidence="5 14" id="KW-0479">Metal-binding</keyword>
<keyword evidence="3" id="KW-0245">EGF-like domain</keyword>
<sequence length="502" mass="56745">MRVLILILLMAVCVSAGLVNMDGLKKSLGAFKDAFKQGGNKIMTALSNIKDAVNRKMMVFKEKLSKYRNKILEKLHLTKEERQKLLERLKFFKRKDVDHVDPMGDSITEVNLQVRGDDMFQGDMALTKDQQDKVVADIAGTRSKRQAYNDADYPGIRWHKGVHYFFDRSASQQVQSVFKKAARQWMADTCINFVQSPTAQDSIRVVMEHGCWSFVGRMGGKQNLSLGLGCVSIGTAAHELGHALGLFHTHARHDRDLFITVDEANILPDWLDQFTMESPQTNNNYNITYDYGSLMHYGASTSSIVQGKLTMVPKNVQYTETLGSPFIGFYDLLMINRHYKCTDNCKSKKTLCQNHGYPNPRSCSKCICPSGYGGDLCQIRPTGCGDELQATNTWKLLKDEIGDRKTGNTPREDFMKCNYWIRAPKGKKIEVKIVSFTEGIAVDGCTYAGVEIKTNSDQRLSGHRFCSKDDANTLLKSDLDMVPVITYNRLYASITKLEYRYI</sequence>
<dbReference type="PANTHER" id="PTHR10127:SF793">
    <property type="entry name" value="ZINC METALLOPROTEINASE NAS-31"/>
    <property type="match status" value="1"/>
</dbReference>
<evidence type="ECO:0000256" key="1">
    <source>
        <dbReference type="ARBA" id="ARBA00004613"/>
    </source>
</evidence>
<keyword evidence="2 12" id="KW-0964">Secreted</keyword>
<dbReference type="PRINTS" id="PR00480">
    <property type="entry name" value="ASTACIN"/>
</dbReference>
<dbReference type="Gene3D" id="2.60.120.290">
    <property type="entry name" value="Spermadhesin, CUB domain"/>
    <property type="match status" value="1"/>
</dbReference>
<dbReference type="InterPro" id="IPR024079">
    <property type="entry name" value="MetalloPept_cat_dom_sf"/>
</dbReference>
<evidence type="ECO:0000256" key="5">
    <source>
        <dbReference type="ARBA" id="ARBA00022723"/>
    </source>
</evidence>
<keyword evidence="10" id="KW-1015">Disulfide bond</keyword>
<dbReference type="GO" id="GO:0005576">
    <property type="term" value="C:extracellular region"/>
    <property type="evidence" value="ECO:0007669"/>
    <property type="project" value="UniProtKB-SubCell"/>
</dbReference>
<keyword evidence="16" id="KW-0175">Coiled coil</keyword>
<gene>
    <name evidence="19" type="ORF">GCK32_003256</name>
</gene>
<evidence type="ECO:0000256" key="8">
    <source>
        <dbReference type="ARBA" id="ARBA00022833"/>
    </source>
</evidence>
<keyword evidence="11" id="KW-0325">Glycoprotein</keyword>
<keyword evidence="4 14" id="KW-0645">Protease</keyword>
<dbReference type="InterPro" id="IPR017050">
    <property type="entry name" value="Metallopeptidase_nem"/>
</dbReference>
<reference evidence="19 20" key="1">
    <citation type="submission" date="2019-10" db="EMBL/GenBank/DDBJ databases">
        <title>Assembly and Annotation for the nematode Trichostrongylus colubriformis.</title>
        <authorList>
            <person name="Martin J."/>
        </authorList>
    </citation>
    <scope>NUCLEOTIDE SEQUENCE [LARGE SCALE GENOMIC DNA]</scope>
    <source>
        <strain evidence="19">G859</strain>
        <tissue evidence="19">Whole worm</tissue>
    </source>
</reference>
<keyword evidence="7 14" id="KW-0378">Hydrolase</keyword>
<accession>A0AAN8FI96</accession>
<evidence type="ECO:0000313" key="20">
    <source>
        <dbReference type="Proteomes" id="UP001331761"/>
    </source>
</evidence>
<dbReference type="PIRSF" id="PIRSF036365">
    <property type="entry name" value="Astacin_nematoda"/>
    <property type="match status" value="1"/>
</dbReference>
<comment type="caution">
    <text evidence="19">The sequence shown here is derived from an EMBL/GenBank/DDBJ whole genome shotgun (WGS) entry which is preliminary data.</text>
</comment>
<evidence type="ECO:0000256" key="16">
    <source>
        <dbReference type="SAM" id="Coils"/>
    </source>
</evidence>
<feature type="binding site" evidence="14">
    <location>
        <position position="242"/>
    </location>
    <ligand>
        <name>Zn(2+)</name>
        <dbReference type="ChEBI" id="CHEBI:29105"/>
        <note>catalytic</note>
    </ligand>
</feature>
<evidence type="ECO:0000256" key="2">
    <source>
        <dbReference type="ARBA" id="ARBA00022525"/>
    </source>
</evidence>
<dbReference type="Gene3D" id="3.40.390.10">
    <property type="entry name" value="Collagenase (Catalytic Domain)"/>
    <property type="match status" value="1"/>
</dbReference>
<comment type="cofactor">
    <cofactor evidence="14 15">
        <name>Zn(2+)</name>
        <dbReference type="ChEBI" id="CHEBI:29105"/>
    </cofactor>
    <text evidence="14 15">Binds 1 zinc ion per subunit.</text>
</comment>
<feature type="signal peptide" evidence="12 15">
    <location>
        <begin position="1"/>
        <end position="16"/>
    </location>
</feature>
<evidence type="ECO:0000256" key="9">
    <source>
        <dbReference type="ARBA" id="ARBA00023049"/>
    </source>
</evidence>
<comment type="caution">
    <text evidence="13">Lacks conserved residue(s) required for the propagation of feature annotation.</text>
</comment>
<dbReference type="GO" id="GO:0004222">
    <property type="term" value="F:metalloendopeptidase activity"/>
    <property type="evidence" value="ECO:0007669"/>
    <property type="project" value="UniProtKB-UniRule"/>
</dbReference>
<dbReference type="PROSITE" id="PS01186">
    <property type="entry name" value="EGF_2"/>
    <property type="match status" value="1"/>
</dbReference>
<dbReference type="InterPro" id="IPR035914">
    <property type="entry name" value="Sperma_CUB_dom_sf"/>
</dbReference>
<evidence type="ECO:0000256" key="6">
    <source>
        <dbReference type="ARBA" id="ARBA00022729"/>
    </source>
</evidence>
<dbReference type="PROSITE" id="PS00022">
    <property type="entry name" value="EGF_1"/>
    <property type="match status" value="1"/>
</dbReference>
<feature type="active site" evidence="14">
    <location>
        <position position="239"/>
    </location>
</feature>
<dbReference type="EMBL" id="WIXE01019382">
    <property type="protein sequence ID" value="KAK5970060.1"/>
    <property type="molecule type" value="Genomic_DNA"/>
</dbReference>
<feature type="binding site" evidence="14">
    <location>
        <position position="238"/>
    </location>
    <ligand>
        <name>Zn(2+)</name>
        <dbReference type="ChEBI" id="CHEBI:29105"/>
        <note>catalytic</note>
    </ligand>
</feature>
<evidence type="ECO:0000256" key="3">
    <source>
        <dbReference type="ARBA" id="ARBA00022536"/>
    </source>
</evidence>
<evidence type="ECO:0000256" key="15">
    <source>
        <dbReference type="RuleBase" id="RU361183"/>
    </source>
</evidence>
<evidence type="ECO:0000313" key="19">
    <source>
        <dbReference type="EMBL" id="KAK5970060.1"/>
    </source>
</evidence>
<dbReference type="PANTHER" id="PTHR10127">
    <property type="entry name" value="DISCOIDIN, CUB, EGF, LAMININ , AND ZINC METALLOPROTEASE DOMAIN CONTAINING"/>
    <property type="match status" value="1"/>
</dbReference>
<dbReference type="GO" id="GO:0008270">
    <property type="term" value="F:zinc ion binding"/>
    <property type="evidence" value="ECO:0007669"/>
    <property type="project" value="UniProtKB-UniRule"/>
</dbReference>
<dbReference type="Proteomes" id="UP001331761">
    <property type="component" value="Unassembled WGS sequence"/>
</dbReference>
<feature type="binding site" evidence="14">
    <location>
        <position position="248"/>
    </location>
    <ligand>
        <name>Zn(2+)</name>
        <dbReference type="ChEBI" id="CHEBI:29105"/>
        <note>catalytic</note>
    </ligand>
</feature>
<dbReference type="InterPro" id="IPR006026">
    <property type="entry name" value="Peptidase_Metallo"/>
</dbReference>
<feature type="chain" id="PRO_5042666588" description="Zinc metalloproteinase" evidence="12 15">
    <location>
        <begin position="17"/>
        <end position="502"/>
    </location>
</feature>
<dbReference type="Pfam" id="PF01400">
    <property type="entry name" value="Astacin"/>
    <property type="match status" value="1"/>
</dbReference>
<protein>
    <recommendedName>
        <fullName evidence="12">Zinc metalloproteinase</fullName>
    </recommendedName>
</protein>
<feature type="domain" description="Peptidase M12A" evidence="18">
    <location>
        <begin position="146"/>
        <end position="342"/>
    </location>
</feature>